<accession>A0AAV0EN84</accession>
<gene>
    <name evidence="2" type="ORF">CEPIT_LOCUS25268</name>
</gene>
<organism evidence="2 3">
    <name type="scientific">Cuscuta epithymum</name>
    <dbReference type="NCBI Taxonomy" id="186058"/>
    <lineage>
        <taxon>Eukaryota</taxon>
        <taxon>Viridiplantae</taxon>
        <taxon>Streptophyta</taxon>
        <taxon>Embryophyta</taxon>
        <taxon>Tracheophyta</taxon>
        <taxon>Spermatophyta</taxon>
        <taxon>Magnoliopsida</taxon>
        <taxon>eudicotyledons</taxon>
        <taxon>Gunneridae</taxon>
        <taxon>Pentapetalae</taxon>
        <taxon>asterids</taxon>
        <taxon>lamiids</taxon>
        <taxon>Solanales</taxon>
        <taxon>Convolvulaceae</taxon>
        <taxon>Cuscuteae</taxon>
        <taxon>Cuscuta</taxon>
        <taxon>Cuscuta subgen. Cuscuta</taxon>
    </lineage>
</organism>
<evidence type="ECO:0000256" key="1">
    <source>
        <dbReference type="SAM" id="MobiDB-lite"/>
    </source>
</evidence>
<dbReference type="AlphaFoldDB" id="A0AAV0EN84"/>
<name>A0AAV0EN84_9ASTE</name>
<evidence type="ECO:0000313" key="3">
    <source>
        <dbReference type="Proteomes" id="UP001152523"/>
    </source>
</evidence>
<keyword evidence="3" id="KW-1185">Reference proteome</keyword>
<feature type="region of interest" description="Disordered" evidence="1">
    <location>
        <begin position="103"/>
        <end position="159"/>
    </location>
</feature>
<protein>
    <submittedName>
        <fullName evidence="2">Uncharacterized protein</fullName>
    </submittedName>
</protein>
<sequence>MTLIPAYSDASDSFDHSDDSFFSGSSAVDTAAPRPISVRTRAVRPSNSSTQTTGFGVFIDLNTGMQTLNPGMSSEIVISLGSALLEPTICDDPDAETRFPIPNEKALRKKKSKQPTGAPFQSPFQAPRMQFRGRPSLIGKHLQQHRDKKVAQLMNSPKI</sequence>
<proteinExistence type="predicted"/>
<dbReference type="EMBL" id="CAMAPF010000930">
    <property type="protein sequence ID" value="CAH9123507.1"/>
    <property type="molecule type" value="Genomic_DNA"/>
</dbReference>
<comment type="caution">
    <text evidence="2">The sequence shown here is derived from an EMBL/GenBank/DDBJ whole genome shotgun (WGS) entry which is preliminary data.</text>
</comment>
<reference evidence="2" key="1">
    <citation type="submission" date="2022-07" db="EMBL/GenBank/DDBJ databases">
        <authorList>
            <person name="Macas J."/>
            <person name="Novak P."/>
            <person name="Neumann P."/>
        </authorList>
    </citation>
    <scope>NUCLEOTIDE SEQUENCE</scope>
</reference>
<evidence type="ECO:0000313" key="2">
    <source>
        <dbReference type="EMBL" id="CAH9123507.1"/>
    </source>
</evidence>
<dbReference type="Proteomes" id="UP001152523">
    <property type="component" value="Unassembled WGS sequence"/>
</dbReference>